<reference evidence="11 12" key="1">
    <citation type="submission" date="2023-10" db="EMBL/GenBank/DDBJ databases">
        <title>Chromosome-scale genome assembly provides insights into flower coloration mechanisms of Canna indica.</title>
        <authorList>
            <person name="Li C."/>
        </authorList>
    </citation>
    <scope>NUCLEOTIDE SEQUENCE [LARGE SCALE GENOMIC DNA]</scope>
    <source>
        <tissue evidence="11">Flower</tissue>
    </source>
</reference>
<keyword evidence="4" id="KW-0238">DNA-binding</keyword>
<dbReference type="FunFam" id="3.30.730.10:FF:000001">
    <property type="entry name" value="Ethylene-responsive transcription factor 2"/>
    <property type="match status" value="1"/>
</dbReference>
<feature type="compositionally biased region" description="Low complexity" evidence="9">
    <location>
        <begin position="126"/>
        <end position="136"/>
    </location>
</feature>
<keyword evidence="5" id="KW-0010">Activator</keyword>
<dbReference type="AlphaFoldDB" id="A0AAQ3QP69"/>
<dbReference type="GO" id="GO:0006950">
    <property type="term" value="P:response to stress"/>
    <property type="evidence" value="ECO:0007669"/>
    <property type="project" value="TreeGrafter"/>
</dbReference>
<feature type="compositionally biased region" description="Basic and acidic residues" evidence="9">
    <location>
        <begin position="149"/>
        <end position="164"/>
    </location>
</feature>
<feature type="domain" description="AP2/ERF" evidence="10">
    <location>
        <begin position="63"/>
        <end position="120"/>
    </location>
</feature>
<dbReference type="GO" id="GO:0003700">
    <property type="term" value="F:DNA-binding transcription factor activity"/>
    <property type="evidence" value="ECO:0007669"/>
    <property type="project" value="InterPro"/>
</dbReference>
<feature type="region of interest" description="Disordered" evidence="9">
    <location>
        <begin position="26"/>
        <end position="58"/>
    </location>
</feature>
<dbReference type="GO" id="GO:0000976">
    <property type="term" value="F:transcription cis-regulatory region binding"/>
    <property type="evidence" value="ECO:0007669"/>
    <property type="project" value="TreeGrafter"/>
</dbReference>
<keyword evidence="7" id="KW-0539">Nucleus</keyword>
<protein>
    <recommendedName>
        <fullName evidence="10">AP2/ERF domain-containing protein</fullName>
    </recommendedName>
</protein>
<comment type="subcellular location">
    <subcellularLocation>
        <location evidence="1">Nucleus</location>
    </subcellularLocation>
</comment>
<evidence type="ECO:0000313" key="12">
    <source>
        <dbReference type="Proteomes" id="UP001327560"/>
    </source>
</evidence>
<dbReference type="PANTHER" id="PTHR31241">
    <property type="entry name" value="DEHYDRATION-RESPONSIVE ELEMENT-BINDING PROTEIN 2C"/>
    <property type="match status" value="1"/>
</dbReference>
<evidence type="ECO:0000256" key="2">
    <source>
        <dbReference type="ARBA" id="ARBA00023015"/>
    </source>
</evidence>
<dbReference type="InterPro" id="IPR036955">
    <property type="entry name" value="AP2/ERF_dom_sf"/>
</dbReference>
<gene>
    <name evidence="11" type="ORF">Cni_G25153</name>
</gene>
<dbReference type="Proteomes" id="UP001327560">
    <property type="component" value="Chromosome 8"/>
</dbReference>
<dbReference type="PANTHER" id="PTHR31241:SF62">
    <property type="entry name" value="DEHYDRATION-RESPONSIVE ELEMENT-BINDING PROTEIN 2D"/>
    <property type="match status" value="1"/>
</dbReference>
<dbReference type="PRINTS" id="PR00367">
    <property type="entry name" value="ETHRSPELEMNT"/>
</dbReference>
<dbReference type="InterPro" id="IPR016177">
    <property type="entry name" value="DNA-bd_dom_sf"/>
</dbReference>
<dbReference type="PROSITE" id="PS51032">
    <property type="entry name" value="AP2_ERF"/>
    <property type="match status" value="1"/>
</dbReference>
<dbReference type="Gene3D" id="3.30.730.10">
    <property type="entry name" value="AP2/ERF domain"/>
    <property type="match status" value="1"/>
</dbReference>
<dbReference type="InterPro" id="IPR001471">
    <property type="entry name" value="AP2/ERF_dom"/>
</dbReference>
<keyword evidence="3" id="KW-0346">Stress response</keyword>
<dbReference type="SUPFAM" id="SSF54171">
    <property type="entry name" value="DNA-binding domain"/>
    <property type="match status" value="1"/>
</dbReference>
<comment type="similarity">
    <text evidence="8">Belongs to the AP2/ERF transcription factor family. ERF subfamily.</text>
</comment>
<dbReference type="CDD" id="cd00018">
    <property type="entry name" value="AP2"/>
    <property type="match status" value="1"/>
</dbReference>
<evidence type="ECO:0000313" key="11">
    <source>
        <dbReference type="EMBL" id="WOL16366.1"/>
    </source>
</evidence>
<keyword evidence="2" id="KW-0805">Transcription regulation</keyword>
<proteinExistence type="inferred from homology"/>
<evidence type="ECO:0000256" key="9">
    <source>
        <dbReference type="SAM" id="MobiDB-lite"/>
    </source>
</evidence>
<sequence>MFYRKKRPRMKQDGPNSVAETIAQWREQNSQPDAENRIRHTPTKGSKKGCMQGKGGPQNSNCRYRGLRQRTWGKWVAEIRELNRGSRMWLGTFPTTEKAALAYDEAARAMYDAYARLNLPEHGESTSKSTTMTTTSHRSDTAGASTTKGEGELELKRPKEEHADNVGAATSASAGEHKVEDGRRIPQVVLHVAGVYLVMEVPIAIEVGDPKK</sequence>
<evidence type="ECO:0000256" key="1">
    <source>
        <dbReference type="ARBA" id="ARBA00004123"/>
    </source>
</evidence>
<feature type="region of interest" description="Disordered" evidence="9">
    <location>
        <begin position="122"/>
        <end position="180"/>
    </location>
</feature>
<dbReference type="GO" id="GO:0005634">
    <property type="term" value="C:nucleus"/>
    <property type="evidence" value="ECO:0007669"/>
    <property type="project" value="UniProtKB-SubCell"/>
</dbReference>
<evidence type="ECO:0000256" key="4">
    <source>
        <dbReference type="ARBA" id="ARBA00023125"/>
    </source>
</evidence>
<keyword evidence="6" id="KW-0804">Transcription</keyword>
<evidence type="ECO:0000259" key="10">
    <source>
        <dbReference type="PROSITE" id="PS51032"/>
    </source>
</evidence>
<organism evidence="11 12">
    <name type="scientific">Canna indica</name>
    <name type="common">Indian-shot</name>
    <dbReference type="NCBI Taxonomy" id="4628"/>
    <lineage>
        <taxon>Eukaryota</taxon>
        <taxon>Viridiplantae</taxon>
        <taxon>Streptophyta</taxon>
        <taxon>Embryophyta</taxon>
        <taxon>Tracheophyta</taxon>
        <taxon>Spermatophyta</taxon>
        <taxon>Magnoliopsida</taxon>
        <taxon>Liliopsida</taxon>
        <taxon>Zingiberales</taxon>
        <taxon>Cannaceae</taxon>
        <taxon>Canna</taxon>
    </lineage>
</organism>
<dbReference type="SMART" id="SM00380">
    <property type="entry name" value="AP2"/>
    <property type="match status" value="1"/>
</dbReference>
<name>A0AAQ3QP69_9LILI</name>
<dbReference type="EMBL" id="CP136897">
    <property type="protein sequence ID" value="WOL16366.1"/>
    <property type="molecule type" value="Genomic_DNA"/>
</dbReference>
<evidence type="ECO:0000256" key="7">
    <source>
        <dbReference type="ARBA" id="ARBA00023242"/>
    </source>
</evidence>
<dbReference type="Pfam" id="PF00847">
    <property type="entry name" value="AP2"/>
    <property type="match status" value="1"/>
</dbReference>
<evidence type="ECO:0000256" key="5">
    <source>
        <dbReference type="ARBA" id="ARBA00023159"/>
    </source>
</evidence>
<keyword evidence="12" id="KW-1185">Reference proteome</keyword>
<evidence type="ECO:0000256" key="6">
    <source>
        <dbReference type="ARBA" id="ARBA00023163"/>
    </source>
</evidence>
<dbReference type="GO" id="GO:0045893">
    <property type="term" value="P:positive regulation of DNA-templated transcription"/>
    <property type="evidence" value="ECO:0007669"/>
    <property type="project" value="TreeGrafter"/>
</dbReference>
<accession>A0AAQ3QP69</accession>
<evidence type="ECO:0000256" key="8">
    <source>
        <dbReference type="ARBA" id="ARBA00024343"/>
    </source>
</evidence>
<evidence type="ECO:0000256" key="3">
    <source>
        <dbReference type="ARBA" id="ARBA00023016"/>
    </source>
</evidence>